<evidence type="ECO:0000313" key="2">
    <source>
        <dbReference type="EMBL" id="BEV04812.1"/>
    </source>
</evidence>
<dbReference type="RefSeq" id="WP_271159735.1">
    <property type="nucleotide sequence ID" value="NZ_AP029022.1"/>
</dbReference>
<reference evidence="2 3" key="1">
    <citation type="journal article" date="2020" name="Microbes Environ.">
        <title>Synthetic bacterial community of duckweed: a simple and stable system to study plant-microbe interactions.</title>
        <authorList>
            <person name="Ishizawa H."/>
            <person name="Tada M."/>
            <person name="Kuroda M."/>
            <person name="Inoue D."/>
            <person name="Futamata H."/>
            <person name="Ike M."/>
        </authorList>
    </citation>
    <scope>NUCLEOTIDE SEQUENCE [LARGE SCALE GENOMIC DNA]</scope>
    <source>
        <strain evidence="2 3">DW100</strain>
    </source>
</reference>
<dbReference type="GO" id="GO:0004867">
    <property type="term" value="F:serine-type endopeptidase inhibitor activity"/>
    <property type="evidence" value="ECO:0007669"/>
    <property type="project" value="UniProtKB-KW"/>
</dbReference>
<comment type="similarity">
    <text evidence="1">Belongs to the protease inhibitor I11 (ecotin) family.</text>
</comment>
<protein>
    <submittedName>
        <fullName evidence="2">Serine protease inhibitor ecotin</fullName>
    </submittedName>
</protein>
<gene>
    <name evidence="2" type="primary">eco</name>
    <name evidence="2" type="ORF">CRDW_21860</name>
</gene>
<keyword evidence="2" id="KW-0722">Serine protease inhibitor</keyword>
<dbReference type="Pfam" id="PF03974">
    <property type="entry name" value="Ecotin"/>
    <property type="match status" value="1"/>
</dbReference>
<evidence type="ECO:0000256" key="1">
    <source>
        <dbReference type="ARBA" id="ARBA00010558"/>
    </source>
</evidence>
<keyword evidence="2" id="KW-0646">Protease inhibitor</keyword>
<dbReference type="Gene3D" id="2.60.40.550">
    <property type="entry name" value="Ecotin"/>
    <property type="match status" value="1"/>
</dbReference>
<dbReference type="Proteomes" id="UP001380186">
    <property type="component" value="Chromosome"/>
</dbReference>
<evidence type="ECO:0000313" key="3">
    <source>
        <dbReference type="Proteomes" id="UP001380186"/>
    </source>
</evidence>
<keyword evidence="3" id="KW-1185">Reference proteome</keyword>
<dbReference type="InterPro" id="IPR005658">
    <property type="entry name" value="Prot_inh_ecotin"/>
</dbReference>
<accession>A0ABM8K6Z1</accession>
<sequence length="149" mass="17998">MKRICFFTLLFYTILCYSQKVEYPDAKEGFKKVEFKLPKKDNYGDYKVEVFVTFMTKATKCDTSSSSVRLERQYLLSGNRYVYYEVKNQNFETVVMTNGNCGEKMDKKVYNYPLLEEYRPEIPYVFYIPKKMNIEYRIWKAEPKYIEVK</sequence>
<dbReference type="EMBL" id="AP029022">
    <property type="protein sequence ID" value="BEV04812.1"/>
    <property type="molecule type" value="Genomic_DNA"/>
</dbReference>
<dbReference type="SUPFAM" id="SSF49772">
    <property type="entry name" value="Ecotin, trypsin inhibitor"/>
    <property type="match status" value="1"/>
</dbReference>
<proteinExistence type="inferred from homology"/>
<name>A0ABM8K6Z1_9FLAO</name>
<dbReference type="InterPro" id="IPR036198">
    <property type="entry name" value="Ecotin_sf"/>
</dbReference>
<organism evidence="2 3">
    <name type="scientific">Chryseobacterium gambrini</name>
    <dbReference type="NCBI Taxonomy" id="373672"/>
    <lineage>
        <taxon>Bacteria</taxon>
        <taxon>Pseudomonadati</taxon>
        <taxon>Bacteroidota</taxon>
        <taxon>Flavobacteriia</taxon>
        <taxon>Flavobacteriales</taxon>
        <taxon>Weeksellaceae</taxon>
        <taxon>Chryseobacterium group</taxon>
        <taxon>Chryseobacterium</taxon>
    </lineage>
</organism>